<sequence>MAQDEDTLLNDITRTVSVAVLIYLIALVMGASFGALGLGFSGSPLFGILIPMGIVFVAFTLYYYWEYE</sequence>
<name>A0ABD6D3N3_9EURY</name>
<dbReference type="RefSeq" id="WP_256394591.1">
    <property type="nucleotide sequence ID" value="NZ_JANHDJ010000001.1"/>
</dbReference>
<dbReference type="AlphaFoldDB" id="A0ABD6D3N3"/>
<feature type="transmembrane region" description="Helical" evidence="1">
    <location>
        <begin position="45"/>
        <end position="65"/>
    </location>
</feature>
<evidence type="ECO:0000313" key="2">
    <source>
        <dbReference type="EMBL" id="MFD1640899.1"/>
    </source>
</evidence>
<keyword evidence="1" id="KW-0812">Transmembrane</keyword>
<reference evidence="2 3" key="1">
    <citation type="journal article" date="2019" name="Int. J. Syst. Evol. Microbiol.">
        <title>The Global Catalogue of Microorganisms (GCM) 10K type strain sequencing project: providing services to taxonomists for standard genome sequencing and annotation.</title>
        <authorList>
            <consortium name="The Broad Institute Genomics Platform"/>
            <consortium name="The Broad Institute Genome Sequencing Center for Infectious Disease"/>
            <person name="Wu L."/>
            <person name="Ma J."/>
        </authorList>
    </citation>
    <scope>NUCLEOTIDE SEQUENCE [LARGE SCALE GENOMIC DNA]</scope>
    <source>
        <strain evidence="2 3">CGMCC 1.10593</strain>
    </source>
</reference>
<keyword evidence="1" id="KW-1133">Transmembrane helix</keyword>
<accession>A0ABD6D3N3</accession>
<feature type="transmembrane region" description="Helical" evidence="1">
    <location>
        <begin position="20"/>
        <end position="38"/>
    </location>
</feature>
<proteinExistence type="predicted"/>
<keyword evidence="1" id="KW-0472">Membrane</keyword>
<evidence type="ECO:0000256" key="1">
    <source>
        <dbReference type="SAM" id="Phobius"/>
    </source>
</evidence>
<protein>
    <submittedName>
        <fullName evidence="2">Uncharacterized protein</fullName>
    </submittedName>
</protein>
<evidence type="ECO:0000313" key="3">
    <source>
        <dbReference type="Proteomes" id="UP001597052"/>
    </source>
</evidence>
<organism evidence="2 3">
    <name type="scientific">Halohasta litorea</name>
    <dbReference type="NCBI Taxonomy" id="869891"/>
    <lineage>
        <taxon>Archaea</taxon>
        <taxon>Methanobacteriati</taxon>
        <taxon>Methanobacteriota</taxon>
        <taxon>Stenosarchaea group</taxon>
        <taxon>Halobacteria</taxon>
        <taxon>Halobacteriales</taxon>
        <taxon>Haloferacaceae</taxon>
        <taxon>Halohasta</taxon>
    </lineage>
</organism>
<dbReference type="Proteomes" id="UP001597052">
    <property type="component" value="Unassembled WGS sequence"/>
</dbReference>
<gene>
    <name evidence="2" type="ORF">ACFSBW_03280</name>
</gene>
<keyword evidence="3" id="KW-1185">Reference proteome</keyword>
<comment type="caution">
    <text evidence="2">The sequence shown here is derived from an EMBL/GenBank/DDBJ whole genome shotgun (WGS) entry which is preliminary data.</text>
</comment>
<dbReference type="EMBL" id="JBHUDM010000001">
    <property type="protein sequence ID" value="MFD1640899.1"/>
    <property type="molecule type" value="Genomic_DNA"/>
</dbReference>